<keyword evidence="4" id="KW-1185">Reference proteome</keyword>
<name>A0A7C8BMT3_9MICO</name>
<sequence length="284" mass="30554">MTGMRRAPRPTATGSVPMPARRPSDQTSSPPRASATPTDTTPPQRGPDERNEMTQTQQSPADGAPRPETIDVELWLDPVCPWSRIGLHNLLQAAHEVARTTGAPTVRIGLRSYQLDPDAEHDERPLRELVAERAGVDPEIADREIARTAQAMRDAGLDERLADARRANTQAAHELLHAARTQHAEQRVAEGLFDTHFVQGADLAAEDVLLDVARAAGMDVEATALELRTHAHAGAVAADERRAAELGITAVPFCLIDGRFGVSGAQPVAEFRDVLTGIATGVYS</sequence>
<evidence type="ECO:0000256" key="1">
    <source>
        <dbReference type="SAM" id="MobiDB-lite"/>
    </source>
</evidence>
<evidence type="ECO:0000259" key="2">
    <source>
        <dbReference type="Pfam" id="PF01323"/>
    </source>
</evidence>
<dbReference type="GO" id="GO:0016491">
    <property type="term" value="F:oxidoreductase activity"/>
    <property type="evidence" value="ECO:0007669"/>
    <property type="project" value="InterPro"/>
</dbReference>
<dbReference type="PANTHER" id="PTHR13887">
    <property type="entry name" value="GLUTATHIONE S-TRANSFERASE KAPPA"/>
    <property type="match status" value="1"/>
</dbReference>
<gene>
    <name evidence="3" type="ORF">F8O02_07150</name>
</gene>
<evidence type="ECO:0000313" key="4">
    <source>
        <dbReference type="Proteomes" id="UP000481339"/>
    </source>
</evidence>
<reference evidence="3 4" key="1">
    <citation type="submission" date="2019-09" db="EMBL/GenBank/DDBJ databases">
        <title>Phylogeny of genus Pseudoclavibacter and closely related genus.</title>
        <authorList>
            <person name="Li Y."/>
        </authorList>
    </citation>
    <scope>NUCLEOTIDE SEQUENCE [LARGE SCALE GENOMIC DNA]</scope>
    <source>
        <strain evidence="3 4">JCM 16921</strain>
    </source>
</reference>
<dbReference type="EMBL" id="WBKA01000005">
    <property type="protein sequence ID" value="KAB1631712.1"/>
    <property type="molecule type" value="Genomic_DNA"/>
</dbReference>
<dbReference type="Pfam" id="PF01323">
    <property type="entry name" value="DSBA"/>
    <property type="match status" value="1"/>
</dbReference>
<evidence type="ECO:0000313" key="3">
    <source>
        <dbReference type="EMBL" id="KAB1631712.1"/>
    </source>
</evidence>
<dbReference type="CDD" id="cd03024">
    <property type="entry name" value="DsbA_FrnE"/>
    <property type="match status" value="1"/>
</dbReference>
<comment type="caution">
    <text evidence="3">The sequence shown here is derived from an EMBL/GenBank/DDBJ whole genome shotgun (WGS) entry which is preliminary data.</text>
</comment>
<dbReference type="InterPro" id="IPR001853">
    <property type="entry name" value="DSBA-like_thioredoxin_dom"/>
</dbReference>
<feature type="domain" description="DSBA-like thioredoxin" evidence="2">
    <location>
        <begin position="72"/>
        <end position="275"/>
    </location>
</feature>
<dbReference type="InterPro" id="IPR036249">
    <property type="entry name" value="Thioredoxin-like_sf"/>
</dbReference>
<feature type="region of interest" description="Disordered" evidence="1">
    <location>
        <begin position="1"/>
        <end position="67"/>
    </location>
</feature>
<dbReference type="SUPFAM" id="SSF52833">
    <property type="entry name" value="Thioredoxin-like"/>
    <property type="match status" value="1"/>
</dbReference>
<protein>
    <recommendedName>
        <fullName evidence="2">DSBA-like thioredoxin domain-containing protein</fullName>
    </recommendedName>
</protein>
<accession>A0A7C8BMT3</accession>
<proteinExistence type="predicted"/>
<dbReference type="Gene3D" id="3.40.30.10">
    <property type="entry name" value="Glutaredoxin"/>
    <property type="match status" value="1"/>
</dbReference>
<feature type="compositionally biased region" description="Polar residues" evidence="1">
    <location>
        <begin position="25"/>
        <end position="43"/>
    </location>
</feature>
<dbReference type="OrthoDB" id="9799122at2"/>
<dbReference type="Proteomes" id="UP000481339">
    <property type="component" value="Unassembled WGS sequence"/>
</dbReference>
<dbReference type="PANTHER" id="PTHR13887:SF41">
    <property type="entry name" value="THIOREDOXIN SUPERFAMILY PROTEIN"/>
    <property type="match status" value="1"/>
</dbReference>
<dbReference type="AlphaFoldDB" id="A0A7C8BMT3"/>
<organism evidence="3 4">
    <name type="scientific">Pseudoclavibacter caeni</name>
    <dbReference type="NCBI Taxonomy" id="908846"/>
    <lineage>
        <taxon>Bacteria</taxon>
        <taxon>Bacillati</taxon>
        <taxon>Actinomycetota</taxon>
        <taxon>Actinomycetes</taxon>
        <taxon>Micrococcales</taxon>
        <taxon>Microbacteriaceae</taxon>
        <taxon>Pseudoclavibacter</taxon>
    </lineage>
</organism>